<organism evidence="2 3">
    <name type="scientific">Aspergillus campestris (strain IBT 28561)</name>
    <dbReference type="NCBI Taxonomy" id="1392248"/>
    <lineage>
        <taxon>Eukaryota</taxon>
        <taxon>Fungi</taxon>
        <taxon>Dikarya</taxon>
        <taxon>Ascomycota</taxon>
        <taxon>Pezizomycotina</taxon>
        <taxon>Eurotiomycetes</taxon>
        <taxon>Eurotiomycetidae</taxon>
        <taxon>Eurotiales</taxon>
        <taxon>Aspergillaceae</taxon>
        <taxon>Aspergillus</taxon>
        <taxon>Aspergillus subgen. Circumdati</taxon>
    </lineage>
</organism>
<feature type="region of interest" description="Disordered" evidence="1">
    <location>
        <begin position="23"/>
        <end position="45"/>
    </location>
</feature>
<evidence type="ECO:0000313" key="3">
    <source>
        <dbReference type="Proteomes" id="UP000234254"/>
    </source>
</evidence>
<dbReference type="EMBL" id="MSFM01000001">
    <property type="protein sequence ID" value="PKY07936.1"/>
    <property type="molecule type" value="Genomic_DNA"/>
</dbReference>
<dbReference type="AlphaFoldDB" id="A0A2I1DDJ7"/>
<dbReference type="RefSeq" id="XP_024696530.1">
    <property type="nucleotide sequence ID" value="XM_024835617.1"/>
</dbReference>
<reference evidence="2" key="1">
    <citation type="submission" date="2016-12" db="EMBL/GenBank/DDBJ databases">
        <title>The genomes of Aspergillus section Nigri reveals drivers in fungal speciation.</title>
        <authorList>
            <consortium name="DOE Joint Genome Institute"/>
            <person name="Vesth T.C."/>
            <person name="Nybo J."/>
            <person name="Theobald S."/>
            <person name="Brandl J."/>
            <person name="Frisvad J.C."/>
            <person name="Nielsen K.F."/>
            <person name="Lyhne E.K."/>
            <person name="Kogle M.E."/>
            <person name="Kuo A."/>
            <person name="Riley R."/>
            <person name="Clum A."/>
            <person name="Nolan M."/>
            <person name="Lipzen A."/>
            <person name="Salamov A."/>
            <person name="Henrissat B."/>
            <person name="Wiebenga A."/>
            <person name="De vries R.P."/>
            <person name="Grigoriev I.V."/>
            <person name="Mortensen U.H."/>
            <person name="Andersen M.R."/>
            <person name="Baker S.E."/>
        </authorList>
    </citation>
    <scope>NUCLEOTIDE SEQUENCE</scope>
    <source>
        <strain evidence="2">IBT 28561</strain>
    </source>
</reference>
<dbReference type="Proteomes" id="UP000234254">
    <property type="component" value="Unassembled WGS sequence"/>
</dbReference>
<proteinExistence type="predicted"/>
<sequence>MEPEHSNHLENYLPQSPIPILSKNPPADPPFHGSTQRGDTLWGSRPRPSTFRDVLFSGRTVPYYWSSRISVVPRVDTTVVCIRSLYGFELHATNGYGHPATCVICYALSNYLSSFLQSAEDAQLVQRPRSQSLLADVVTVRRLARLGNDSPPPATWRAISTLAVRKRDLASRLRKYTVLSLFIPKATSYSRENNSRIPPTPNQTEPTFSKLIGLSTEYMGRFDCVFTNY</sequence>
<protein>
    <submittedName>
        <fullName evidence="2">Uncharacterized protein</fullName>
    </submittedName>
</protein>
<dbReference type="VEuPathDB" id="FungiDB:P168DRAFT_277583"/>
<accession>A0A2I1DDJ7</accession>
<evidence type="ECO:0000256" key="1">
    <source>
        <dbReference type="SAM" id="MobiDB-lite"/>
    </source>
</evidence>
<keyword evidence="3" id="KW-1185">Reference proteome</keyword>
<evidence type="ECO:0000313" key="2">
    <source>
        <dbReference type="EMBL" id="PKY07936.1"/>
    </source>
</evidence>
<comment type="caution">
    <text evidence="2">The sequence shown here is derived from an EMBL/GenBank/DDBJ whole genome shotgun (WGS) entry which is preliminary data.</text>
</comment>
<dbReference type="GeneID" id="36543141"/>
<name>A0A2I1DDJ7_ASPC2</name>
<gene>
    <name evidence="2" type="ORF">P168DRAFT_277583</name>
</gene>